<gene>
    <name evidence="1" type="ORF">EJQ19_24985</name>
</gene>
<protein>
    <submittedName>
        <fullName evidence="1">Uncharacterized protein</fullName>
    </submittedName>
</protein>
<organism evidence="1 2">
    <name type="scientific">Paenibacillus whitsoniae</name>
    <dbReference type="NCBI Taxonomy" id="2496558"/>
    <lineage>
        <taxon>Bacteria</taxon>
        <taxon>Bacillati</taxon>
        <taxon>Bacillota</taxon>
        <taxon>Bacilli</taxon>
        <taxon>Bacillales</taxon>
        <taxon>Paenibacillaceae</taxon>
        <taxon>Paenibacillus</taxon>
    </lineage>
</organism>
<dbReference type="AlphaFoldDB" id="A0A430J7V6"/>
<sequence>MATTTPKLGLPRPESTDNVTRANNLALIDAIDNSAAPVNNPVFTGTGATLPADPTTAMHAATKQYVDDKVASIDMSTLAPKASPAFTGNPTAPTPSVDDNDTSIATTGFVIGQASTSTPAMDGVASVGTSKRYARADHIHPTDTSRAPVASPTFTGTVTLPGDPTSALHATTKQYVDTVGTTVSSKVSKTGDTLTGNLITSNTSGSIAASTTAAGSLEVRGNGGSGDAAFMSFHRPGAYGAQFGLDSDNKWKVGGWSTGAAAYELWHDNRLRVHSSGKYLEWNNGGTWYPVSGNGYYTPSASTVIQSDATERSITSDNQYLLVGKFLPLFTGEVTISADIHSNGNGFGNLVIYAPVNPLLASSTYLAEGYRAANTVNTTTPVGTVLSSMPDVLNVATIMSTTSASYVTQSVIVGVTANIPLFLFATKQLAASATCFVRNLAVKGDTTRY</sequence>
<evidence type="ECO:0000313" key="1">
    <source>
        <dbReference type="EMBL" id="RTE05482.1"/>
    </source>
</evidence>
<evidence type="ECO:0000313" key="2">
    <source>
        <dbReference type="Proteomes" id="UP000276128"/>
    </source>
</evidence>
<comment type="caution">
    <text evidence="1">The sequence shown here is derived from an EMBL/GenBank/DDBJ whole genome shotgun (WGS) entry which is preliminary data.</text>
</comment>
<dbReference type="OrthoDB" id="1955581at2"/>
<dbReference type="EMBL" id="RXHU01000082">
    <property type="protein sequence ID" value="RTE05482.1"/>
    <property type="molecule type" value="Genomic_DNA"/>
</dbReference>
<accession>A0A430J7V6</accession>
<reference evidence="1 2" key="1">
    <citation type="submission" date="2018-12" db="EMBL/GenBank/DDBJ databases">
        <title>Bacillus ochoae sp. nov., Paenibacillus whitsoniae sp. nov., Paenibacillus spiritus sp. nov. Isolated from the Mars Exploration Rover during spacecraft assembly.</title>
        <authorList>
            <person name="Seuylemezian A."/>
            <person name="Vaishampayan P."/>
        </authorList>
    </citation>
    <scope>NUCLEOTIDE SEQUENCE [LARGE SCALE GENOMIC DNA]</scope>
    <source>
        <strain evidence="1 2">MER 54</strain>
    </source>
</reference>
<dbReference type="RefSeq" id="WP_126143954.1">
    <property type="nucleotide sequence ID" value="NZ_RXHU01000082.1"/>
</dbReference>
<name>A0A430J7V6_9BACL</name>
<proteinExistence type="predicted"/>
<dbReference type="Proteomes" id="UP000276128">
    <property type="component" value="Unassembled WGS sequence"/>
</dbReference>
<keyword evidence="2" id="KW-1185">Reference proteome</keyword>